<feature type="domain" description="MutL C-terminal dimerisation" evidence="5">
    <location>
        <begin position="448"/>
        <end position="587"/>
    </location>
</feature>
<dbReference type="InterPro" id="IPR013507">
    <property type="entry name" value="DNA_mismatch_S5_2-like"/>
</dbReference>
<protein>
    <recommendedName>
        <fullName evidence="4">DNA mismatch repair protein MutL</fullName>
    </recommendedName>
</protein>
<dbReference type="EMBL" id="AP014808">
    <property type="protein sequence ID" value="BAQ56847.1"/>
    <property type="molecule type" value="Genomic_DNA"/>
</dbReference>
<comment type="similarity">
    <text evidence="1 4">Belongs to the DNA mismatch repair MutL/HexB family.</text>
</comment>
<evidence type="ECO:0000259" key="5">
    <source>
        <dbReference type="SMART" id="SM00853"/>
    </source>
</evidence>
<dbReference type="GO" id="GO:0030983">
    <property type="term" value="F:mismatched DNA binding"/>
    <property type="evidence" value="ECO:0007669"/>
    <property type="project" value="InterPro"/>
</dbReference>
<dbReference type="InterPro" id="IPR042121">
    <property type="entry name" value="MutL_C_regsub"/>
</dbReference>
<reference evidence="7 8" key="1">
    <citation type="submission" date="2015-03" db="EMBL/GenBank/DDBJ databases">
        <title>Complete genome sequence of Lactobacillus acetotolerans NBRC 13120.</title>
        <authorList>
            <person name="Toh H."/>
            <person name="Morita H."/>
            <person name="Fujita N."/>
        </authorList>
    </citation>
    <scope>NUCLEOTIDE SEQUENCE [LARGE SCALE GENOMIC DNA]</scope>
    <source>
        <strain evidence="7 8">NBRC 13120</strain>
    </source>
</reference>
<feature type="domain" description="DNA mismatch repair protein S5" evidence="6">
    <location>
        <begin position="208"/>
        <end position="326"/>
    </location>
</feature>
<dbReference type="InterPro" id="IPR037198">
    <property type="entry name" value="MutL_C_sf"/>
</dbReference>
<dbReference type="PANTHER" id="PTHR10073">
    <property type="entry name" value="DNA MISMATCH REPAIR PROTEIN MLH, PMS, MUTL"/>
    <property type="match status" value="1"/>
</dbReference>
<dbReference type="InterPro" id="IPR002099">
    <property type="entry name" value="MutL/Mlh/PMS"/>
</dbReference>
<dbReference type="HAMAP" id="MF_00149">
    <property type="entry name" value="DNA_mis_repair"/>
    <property type="match status" value="1"/>
</dbReference>
<keyword evidence="3 4" id="KW-0234">DNA repair</keyword>
<dbReference type="InterPro" id="IPR036890">
    <property type="entry name" value="HATPase_C_sf"/>
</dbReference>
<evidence type="ECO:0000256" key="1">
    <source>
        <dbReference type="ARBA" id="ARBA00006082"/>
    </source>
</evidence>
<dbReference type="InterPro" id="IPR014762">
    <property type="entry name" value="DNA_mismatch_repair_CS"/>
</dbReference>
<evidence type="ECO:0000256" key="4">
    <source>
        <dbReference type="HAMAP-Rule" id="MF_00149"/>
    </source>
</evidence>
<evidence type="ECO:0000256" key="2">
    <source>
        <dbReference type="ARBA" id="ARBA00022763"/>
    </source>
</evidence>
<evidence type="ECO:0000313" key="8">
    <source>
        <dbReference type="Proteomes" id="UP000035709"/>
    </source>
</evidence>
<dbReference type="Gene3D" id="3.30.565.10">
    <property type="entry name" value="Histidine kinase-like ATPase, C-terminal domain"/>
    <property type="match status" value="1"/>
</dbReference>
<dbReference type="InterPro" id="IPR014721">
    <property type="entry name" value="Ribsml_uS5_D2-typ_fold_subgr"/>
</dbReference>
<dbReference type="GO" id="GO:0016887">
    <property type="term" value="F:ATP hydrolysis activity"/>
    <property type="evidence" value="ECO:0007669"/>
    <property type="project" value="InterPro"/>
</dbReference>
<name>A0A0D6A206_9LACO</name>
<gene>
    <name evidence="4" type="primary">mutL</name>
    <name evidence="7" type="ORF">LBAT_0458</name>
</gene>
<dbReference type="RefSeq" id="WP_060459254.1">
    <property type="nucleotide sequence ID" value="NZ_AP014808.1"/>
</dbReference>
<dbReference type="FunFam" id="3.30.565.10:FF:000003">
    <property type="entry name" value="DNA mismatch repair endonuclease MutL"/>
    <property type="match status" value="1"/>
</dbReference>
<keyword evidence="8" id="KW-1185">Reference proteome</keyword>
<dbReference type="InterPro" id="IPR038973">
    <property type="entry name" value="MutL/Mlh/Pms-like"/>
</dbReference>
<dbReference type="CDD" id="cd00782">
    <property type="entry name" value="MutL_Trans"/>
    <property type="match status" value="1"/>
</dbReference>
<dbReference type="KEGG" id="lae:LBAT_0458"/>
<dbReference type="SUPFAM" id="SSF54211">
    <property type="entry name" value="Ribosomal protein S5 domain 2-like"/>
    <property type="match status" value="1"/>
</dbReference>
<evidence type="ECO:0000259" key="6">
    <source>
        <dbReference type="SMART" id="SM01340"/>
    </source>
</evidence>
<dbReference type="InterPro" id="IPR020568">
    <property type="entry name" value="Ribosomal_Su5_D2-typ_SF"/>
</dbReference>
<comment type="function">
    <text evidence="4">This protein is involved in the repair of mismatches in DNA. It is required for dam-dependent methyl-directed DNA mismatch repair. May act as a 'molecular matchmaker', a protein that promotes the formation of a stable complex between two or more DNA-binding proteins in an ATP-dependent manner without itself being part of a final effector complex.</text>
</comment>
<organism evidence="7 8">
    <name type="scientific">Lactobacillus acetotolerans</name>
    <dbReference type="NCBI Taxonomy" id="1600"/>
    <lineage>
        <taxon>Bacteria</taxon>
        <taxon>Bacillati</taxon>
        <taxon>Bacillota</taxon>
        <taxon>Bacilli</taxon>
        <taxon>Lactobacillales</taxon>
        <taxon>Lactobacillaceae</taxon>
        <taxon>Lactobacillus</taxon>
    </lineage>
</organism>
<dbReference type="SUPFAM" id="SSF118116">
    <property type="entry name" value="DNA mismatch repair protein MutL"/>
    <property type="match status" value="1"/>
</dbReference>
<dbReference type="PROSITE" id="PS00058">
    <property type="entry name" value="DNA_MISMATCH_REPAIR_1"/>
    <property type="match status" value="1"/>
</dbReference>
<dbReference type="OrthoDB" id="9763467at2"/>
<dbReference type="InterPro" id="IPR020667">
    <property type="entry name" value="DNA_mismatch_repair_MutL"/>
</dbReference>
<evidence type="ECO:0000256" key="3">
    <source>
        <dbReference type="ARBA" id="ARBA00023204"/>
    </source>
</evidence>
<dbReference type="GO" id="GO:0140664">
    <property type="term" value="F:ATP-dependent DNA damage sensor activity"/>
    <property type="evidence" value="ECO:0007669"/>
    <property type="project" value="InterPro"/>
</dbReference>
<keyword evidence="2 4" id="KW-0227">DNA damage</keyword>
<dbReference type="GO" id="GO:0005524">
    <property type="term" value="F:ATP binding"/>
    <property type="evidence" value="ECO:0007669"/>
    <property type="project" value="InterPro"/>
</dbReference>
<evidence type="ECO:0000313" key="7">
    <source>
        <dbReference type="EMBL" id="BAQ56847.1"/>
    </source>
</evidence>
<proteinExistence type="inferred from homology"/>
<dbReference type="GO" id="GO:0006298">
    <property type="term" value="P:mismatch repair"/>
    <property type="evidence" value="ECO:0007669"/>
    <property type="project" value="UniProtKB-UniRule"/>
</dbReference>
<dbReference type="Gene3D" id="3.30.230.10">
    <property type="match status" value="1"/>
</dbReference>
<dbReference type="CDD" id="cd16926">
    <property type="entry name" value="HATPase_MutL-MLH-PMS-like"/>
    <property type="match status" value="1"/>
</dbReference>
<dbReference type="InterPro" id="IPR014790">
    <property type="entry name" value="MutL_C"/>
</dbReference>
<dbReference type="STRING" id="1600.LBAT_0458"/>
<dbReference type="GO" id="GO:0032300">
    <property type="term" value="C:mismatch repair complex"/>
    <property type="evidence" value="ECO:0007669"/>
    <property type="project" value="InterPro"/>
</dbReference>
<dbReference type="Gene3D" id="3.30.1370.100">
    <property type="entry name" value="MutL, C-terminal domain, regulatory subdomain"/>
    <property type="match status" value="1"/>
</dbReference>
<dbReference type="PATRIC" id="fig|1600.4.peg.468"/>
<dbReference type="NCBIfam" id="TIGR00585">
    <property type="entry name" value="mutl"/>
    <property type="match status" value="1"/>
</dbReference>
<dbReference type="AlphaFoldDB" id="A0A0D6A206"/>
<dbReference type="InterPro" id="IPR042120">
    <property type="entry name" value="MutL_C_dimsub"/>
</dbReference>
<dbReference type="Proteomes" id="UP000035709">
    <property type="component" value="Chromosome"/>
</dbReference>
<dbReference type="Pfam" id="PF13589">
    <property type="entry name" value="HATPase_c_3"/>
    <property type="match status" value="1"/>
</dbReference>
<dbReference type="Gene3D" id="3.30.1540.20">
    <property type="entry name" value="MutL, C-terminal domain, dimerisation subdomain"/>
    <property type="match status" value="1"/>
</dbReference>
<dbReference type="SMART" id="SM01340">
    <property type="entry name" value="DNA_mis_repair"/>
    <property type="match status" value="1"/>
</dbReference>
<dbReference type="PANTHER" id="PTHR10073:SF12">
    <property type="entry name" value="DNA MISMATCH REPAIR PROTEIN MLH1"/>
    <property type="match status" value="1"/>
</dbReference>
<dbReference type="SUPFAM" id="SSF55874">
    <property type="entry name" value="ATPase domain of HSP90 chaperone/DNA topoisomerase II/histidine kinase"/>
    <property type="match status" value="1"/>
</dbReference>
<dbReference type="Pfam" id="PF01119">
    <property type="entry name" value="DNA_mis_repair"/>
    <property type="match status" value="1"/>
</dbReference>
<dbReference type="SMART" id="SM00853">
    <property type="entry name" value="MutL_C"/>
    <property type="match status" value="1"/>
</dbReference>
<sequence length="631" mass="69957">MAQIHELSETLTNQIAAGEVIERPASVVKELVENAIDAGSTRIRIDFVDAGLKQIIVQDNGSGIASDQIDLAFTRHATSKINNEHDLFNVATLGFRGEALASIAAVAHVDILTSTKGDIGTHASFSGGVKKSQEEASARKGTQVIVKDLFYNTPARLKYLRSPRTEIMKIVDIVNRIALGYPQISITLANNGRVLLRTAGNGNLQQTVANVYGRHIAEKMLPFKKADNDFEVSGLLSKPELTRSTRNFISILLNGRYIRNFKLASAVMDGYGSRLAAKHYPVAVIAIHVDPLLVDVNVHPTKREVRLSKEKALSRLITSAVSEALVNNIEQQSDAFSNIANNQDTLVDQLKFNLNKDVVNTKRASDDAEVHEAAAEKVSTAEPRKKGSTKYVDLNTPREDDRYILTKTWDENVVKQEQLMPFSDSKANAEIISSGDETLANNLPELTFIGQTDTYILADNKSDLFLVDQVAARRRLAFAKIVKMISNKKITQQGLLSPIVLEFGNLDFIQIKAKLDDIKKIGIFLDDFGHNTFIMRSYPTWIKGDVEGSVRGILDSYLNLDHGDFASLFKRIAAKQAKREISGRTKLSAAECGEILNDLRKSSDPYHDAEGNLIIVRIRQNELRKMFKKDE</sequence>
<dbReference type="Pfam" id="PF08676">
    <property type="entry name" value="MutL_C"/>
    <property type="match status" value="1"/>
</dbReference>
<accession>A0A0D6A206</accession>